<feature type="region of interest" description="Disordered" evidence="1">
    <location>
        <begin position="37"/>
        <end position="64"/>
    </location>
</feature>
<evidence type="ECO:0000313" key="2">
    <source>
        <dbReference type="EMBL" id="KAJ1201633.1"/>
    </source>
</evidence>
<protein>
    <submittedName>
        <fullName evidence="2">Uncharacterized protein</fullName>
    </submittedName>
</protein>
<name>A0AAV7VJ00_PLEWA</name>
<evidence type="ECO:0000313" key="3">
    <source>
        <dbReference type="Proteomes" id="UP001066276"/>
    </source>
</evidence>
<proteinExistence type="predicted"/>
<sequence>MGGILSRSLPGPLHLQGLVLQQRVPLRVFLHLSALSPLPAPAMGQPEPRLGEGPREGRNRATGSLPCCSCGGRGGCVTSRHPPIPLPSRLASSSPSRGSTRLPAGSDLPRGPNTCSPPEGTAGGRGPSHVGGPYVFFLPRRYSSDLRAGWADGGESRPLRPRPRHSTQGPRLSPGASSPVRGPAGPSATGICGWGTVQAPPGPHAASPVCRNLSPAGRFLLRPPSLFPLP</sequence>
<dbReference type="Proteomes" id="UP001066276">
    <property type="component" value="Chromosome 2_1"/>
</dbReference>
<feature type="region of interest" description="Disordered" evidence="1">
    <location>
        <begin position="149"/>
        <end position="207"/>
    </location>
</feature>
<gene>
    <name evidence="2" type="ORF">NDU88_005439</name>
</gene>
<feature type="compositionally biased region" description="Basic and acidic residues" evidence="1">
    <location>
        <begin position="49"/>
        <end position="59"/>
    </location>
</feature>
<feature type="region of interest" description="Disordered" evidence="1">
    <location>
        <begin position="81"/>
        <end position="128"/>
    </location>
</feature>
<comment type="caution">
    <text evidence="2">The sequence shown here is derived from an EMBL/GenBank/DDBJ whole genome shotgun (WGS) entry which is preliminary data.</text>
</comment>
<reference evidence="2" key="1">
    <citation type="journal article" date="2022" name="bioRxiv">
        <title>Sequencing and chromosome-scale assembly of the giantPleurodeles waltlgenome.</title>
        <authorList>
            <person name="Brown T."/>
            <person name="Elewa A."/>
            <person name="Iarovenko S."/>
            <person name="Subramanian E."/>
            <person name="Araus A.J."/>
            <person name="Petzold A."/>
            <person name="Susuki M."/>
            <person name="Suzuki K.-i.T."/>
            <person name="Hayashi T."/>
            <person name="Toyoda A."/>
            <person name="Oliveira C."/>
            <person name="Osipova E."/>
            <person name="Leigh N.D."/>
            <person name="Simon A."/>
            <person name="Yun M.H."/>
        </authorList>
    </citation>
    <scope>NUCLEOTIDE SEQUENCE</scope>
    <source>
        <strain evidence="2">20211129_DDA</strain>
        <tissue evidence="2">Liver</tissue>
    </source>
</reference>
<accession>A0AAV7VJ00</accession>
<dbReference type="AlphaFoldDB" id="A0AAV7VJ00"/>
<dbReference type="EMBL" id="JANPWB010000003">
    <property type="protein sequence ID" value="KAJ1201633.1"/>
    <property type="molecule type" value="Genomic_DNA"/>
</dbReference>
<evidence type="ECO:0000256" key="1">
    <source>
        <dbReference type="SAM" id="MobiDB-lite"/>
    </source>
</evidence>
<organism evidence="2 3">
    <name type="scientific">Pleurodeles waltl</name>
    <name type="common">Iberian ribbed newt</name>
    <dbReference type="NCBI Taxonomy" id="8319"/>
    <lineage>
        <taxon>Eukaryota</taxon>
        <taxon>Metazoa</taxon>
        <taxon>Chordata</taxon>
        <taxon>Craniata</taxon>
        <taxon>Vertebrata</taxon>
        <taxon>Euteleostomi</taxon>
        <taxon>Amphibia</taxon>
        <taxon>Batrachia</taxon>
        <taxon>Caudata</taxon>
        <taxon>Salamandroidea</taxon>
        <taxon>Salamandridae</taxon>
        <taxon>Pleurodelinae</taxon>
        <taxon>Pleurodeles</taxon>
    </lineage>
</organism>
<keyword evidence="3" id="KW-1185">Reference proteome</keyword>
<feature type="compositionally biased region" description="Low complexity" evidence="1">
    <location>
        <begin position="87"/>
        <end position="103"/>
    </location>
</feature>